<dbReference type="Proteomes" id="UP000019116">
    <property type="component" value="Chromosome 2B"/>
</dbReference>
<dbReference type="PRINTS" id="PR00633">
    <property type="entry name" value="RCCNDNSATION"/>
</dbReference>
<dbReference type="InterPro" id="IPR058923">
    <property type="entry name" value="RCC1-like_dom"/>
</dbReference>
<reference evidence="4" key="1">
    <citation type="submission" date="2018-08" db="EMBL/GenBank/DDBJ databases">
        <authorList>
            <person name="Rossello M."/>
        </authorList>
    </citation>
    <scope>NUCLEOTIDE SEQUENCE [LARGE SCALE GENOMIC DNA]</scope>
    <source>
        <strain evidence="4">cv. Chinese Spring</strain>
    </source>
</reference>
<dbReference type="Gramene" id="TraesCAD_scaffold_011900_01G000200.1">
    <property type="protein sequence ID" value="TraesCAD_scaffold_011900_01G000200.1"/>
    <property type="gene ID" value="TraesCAD_scaffold_011900_01G000200"/>
</dbReference>
<dbReference type="InterPro" id="IPR009091">
    <property type="entry name" value="RCC1/BLIP-II"/>
</dbReference>
<keyword evidence="1" id="KW-0677">Repeat</keyword>
<dbReference type="PROSITE" id="PS50012">
    <property type="entry name" value="RCC1_3"/>
    <property type="match status" value="7"/>
</dbReference>
<feature type="domain" description="RCC1-like" evidence="3">
    <location>
        <begin position="246"/>
        <end position="529"/>
    </location>
</feature>
<dbReference type="OrthoDB" id="5981550at2759"/>
<evidence type="ECO:0000313" key="4">
    <source>
        <dbReference type="EnsemblPlants" id="TraesCS2B02G360200.1"/>
    </source>
</evidence>
<dbReference type="Gramene" id="TraesCS2B03G0928100.1">
    <property type="protein sequence ID" value="TraesCS2B03G0928100.1.CDS"/>
    <property type="gene ID" value="TraesCS2B03G0928100"/>
</dbReference>
<dbReference type="PANTHER" id="PTHR22870:SF198">
    <property type="entry name" value="F-BOX DOMAIN-CONTAINING PROTEIN"/>
    <property type="match status" value="1"/>
</dbReference>
<dbReference type="PANTHER" id="PTHR22870">
    <property type="entry name" value="REGULATOR OF CHROMOSOME CONDENSATION"/>
    <property type="match status" value="1"/>
</dbReference>
<protein>
    <recommendedName>
        <fullName evidence="3">RCC1-like domain-containing protein</fullName>
    </recommendedName>
</protein>
<evidence type="ECO:0000259" key="3">
    <source>
        <dbReference type="Pfam" id="PF25390"/>
    </source>
</evidence>
<feature type="repeat" description="RCC1" evidence="2">
    <location>
        <begin position="225"/>
        <end position="279"/>
    </location>
</feature>
<dbReference type="Gramene" id="TraesCLE_scaffold_017399_01G000200.1">
    <property type="protein sequence ID" value="TraesCLE_scaffold_017399_01G000200.1"/>
    <property type="gene ID" value="TraesCLE_scaffold_017399_01G000200"/>
</dbReference>
<feature type="repeat" description="RCC1" evidence="2">
    <location>
        <begin position="280"/>
        <end position="332"/>
    </location>
</feature>
<proteinExistence type="predicted"/>
<feature type="repeat" description="RCC1" evidence="2">
    <location>
        <begin position="510"/>
        <end position="544"/>
    </location>
</feature>
<feature type="repeat" description="RCC1" evidence="2">
    <location>
        <begin position="173"/>
        <end position="224"/>
    </location>
</feature>
<feature type="repeat" description="RCC1" evidence="2">
    <location>
        <begin position="440"/>
        <end position="509"/>
    </location>
</feature>
<sequence>MDTTASNAALVIEFHNIVNDAAAPRSPSPDPEAELMKRHFSGEEAVGQFPLTASPSILLHVLSSSDLDPKDLAALEASCTIAFLATCKFFRNPAKFPPDLELSLPELAAFDMCQHRPMFNLMKPEEKEWLKQRCGGSWKLVLGYILVGEKNCRCGKSQVNAGPGHSIVVTASGAVYSFGMNSSGQLGLGDTEDKFKPCLIRSLQGTRITHAAVGSSRTMLVRDTGSVYVFGIDTFGGYSLNGMPATDYVNSPKVVESLKGIFVVQATIGGFFSAVLSREGRVYTFSWGHEERLGHNTDSADVEPRLLSGPLENVPVAQIAAGNCYLLVLAYQPTGMSVYSVGCGQGGKLGHGDKNSEGVPQLISHFEGINARPVSISAGAWHAAVLSSDGRVLTWGWGFQGCLGHGYAEECATLPMAVEISNAVHVSAGQYCTFVMTDNGDVYSFGWKGAYNLGLQDEDEEENQGVLSPKLVASLTGLNERFVQISPTNAYDWHNRSTGVSHTVALTESGKVYAFGGGGSGQLGIKLAEGKEAMPPLQVDVDLA</sequence>
<organism evidence="4">
    <name type="scientific">Triticum aestivum</name>
    <name type="common">Wheat</name>
    <dbReference type="NCBI Taxonomy" id="4565"/>
    <lineage>
        <taxon>Eukaryota</taxon>
        <taxon>Viridiplantae</taxon>
        <taxon>Streptophyta</taxon>
        <taxon>Embryophyta</taxon>
        <taxon>Tracheophyta</taxon>
        <taxon>Spermatophyta</taxon>
        <taxon>Magnoliopsida</taxon>
        <taxon>Liliopsida</taxon>
        <taxon>Poales</taxon>
        <taxon>Poaceae</taxon>
        <taxon>BOP clade</taxon>
        <taxon>Pooideae</taxon>
        <taxon>Triticodae</taxon>
        <taxon>Triticeae</taxon>
        <taxon>Triticinae</taxon>
        <taxon>Triticum</taxon>
    </lineage>
</organism>
<dbReference type="SUPFAM" id="SSF50985">
    <property type="entry name" value="RCC1/BLIP-II"/>
    <property type="match status" value="1"/>
</dbReference>
<dbReference type="Gene3D" id="2.130.10.30">
    <property type="entry name" value="Regulator of chromosome condensation 1/beta-lactamase-inhibitor protein II"/>
    <property type="match status" value="2"/>
</dbReference>
<reference evidence="4" key="2">
    <citation type="submission" date="2018-10" db="UniProtKB">
        <authorList>
            <consortium name="EnsemblPlants"/>
        </authorList>
    </citation>
    <scope>IDENTIFICATION</scope>
</reference>
<feature type="repeat" description="RCC1" evidence="2">
    <location>
        <begin position="390"/>
        <end position="439"/>
    </location>
</feature>
<name>A0A3B6C8V0_WHEAT</name>
<dbReference type="Gramene" id="TraesCS2B02G360200.1">
    <property type="protein sequence ID" value="TraesCS2B02G360200.1"/>
    <property type="gene ID" value="TraesCS2B02G360200"/>
</dbReference>
<evidence type="ECO:0000256" key="2">
    <source>
        <dbReference type="PROSITE-ProRule" id="PRU00235"/>
    </source>
</evidence>
<dbReference type="SMR" id="A0A3B6C8V0"/>
<dbReference type="InterPro" id="IPR000408">
    <property type="entry name" value="Reg_chr_condens"/>
</dbReference>
<feature type="repeat" description="RCC1" evidence="2">
    <location>
        <begin position="336"/>
        <end position="389"/>
    </location>
</feature>
<dbReference type="Pfam" id="PF00415">
    <property type="entry name" value="RCC1"/>
    <property type="match status" value="1"/>
</dbReference>
<dbReference type="EnsemblPlants" id="TraesCS2B02G360200.1">
    <property type="protein sequence ID" value="TraesCS2B02G360200.1"/>
    <property type="gene ID" value="TraesCS2B02G360200"/>
</dbReference>
<dbReference type="AlphaFoldDB" id="A0A3B6C8V0"/>
<dbReference type="PROSITE" id="PS00626">
    <property type="entry name" value="RCC1_2"/>
    <property type="match status" value="1"/>
</dbReference>
<dbReference type="Gramene" id="TraesWEE_scaffold_025598_01G000300.1">
    <property type="protein sequence ID" value="TraesWEE_scaffold_025598_01G000300.1"/>
    <property type="gene ID" value="TraesWEE_scaffold_025598_01G000300"/>
</dbReference>
<evidence type="ECO:0000256" key="1">
    <source>
        <dbReference type="ARBA" id="ARBA00022737"/>
    </source>
</evidence>
<dbReference type="InterPro" id="IPR051210">
    <property type="entry name" value="Ub_ligase/GEF_domain"/>
</dbReference>
<dbReference type="OMA" id="LTWGWGF"/>
<dbReference type="Pfam" id="PF25390">
    <property type="entry name" value="WD40_RLD"/>
    <property type="match status" value="1"/>
</dbReference>
<keyword evidence="5" id="KW-1185">Reference proteome</keyword>
<dbReference type="STRING" id="4565.A0A3B6C8V0"/>
<evidence type="ECO:0000313" key="5">
    <source>
        <dbReference type="Proteomes" id="UP000019116"/>
    </source>
</evidence>
<accession>A0A3B6C8V0</accession>
<dbReference type="Gramene" id="TraesROB_scaffold_045711_01G000200.1">
    <property type="protein sequence ID" value="TraesROB_scaffold_045711_01G000200.1"/>
    <property type="gene ID" value="TraesROB_scaffold_045711_01G000200"/>
</dbReference>